<dbReference type="SUPFAM" id="SSF53474">
    <property type="entry name" value="alpha/beta-Hydrolases"/>
    <property type="match status" value="1"/>
</dbReference>
<name>G7E9N9_MIXOS</name>
<protein>
    <recommendedName>
        <fullName evidence="1">AB hydrolase-1 domain-containing protein</fullName>
    </recommendedName>
</protein>
<reference evidence="2 3" key="2">
    <citation type="journal article" date="2012" name="Open Biol.">
        <title>Characteristics of nucleosomes and linker DNA regions on the genome of the basidiomycete Mixia osmundae revealed by mono- and dinucleosome mapping.</title>
        <authorList>
            <person name="Nishida H."/>
            <person name="Kondo S."/>
            <person name="Matsumoto T."/>
            <person name="Suzuki Y."/>
            <person name="Yoshikawa H."/>
            <person name="Taylor T.D."/>
            <person name="Sugiyama J."/>
        </authorList>
    </citation>
    <scope>NUCLEOTIDE SEQUENCE [LARGE SCALE GENOMIC DNA]</scope>
    <source>
        <strain evidence="3">CBS 9802 / IAM 14324 / JCM 22182 / KY 12970</strain>
    </source>
</reference>
<dbReference type="HOGENOM" id="CLU_020336_20_1_1"/>
<feature type="domain" description="AB hydrolase-1" evidence="1">
    <location>
        <begin position="53"/>
        <end position="303"/>
    </location>
</feature>
<sequence length="328" mass="36361">MATATEAKLNETIFDPATCVRKGLAPVSKNRTPKTHNVYFEIHGDPKSAQDKIVFVMGLNNSSNAWSYQVAHFGKKKNTQVLVLDNRGVGNSDCPQGRYKTTEMAHDIVDLLDYVGWTEKRSLHVVGVSLGGMIVEHVALIIPERILSLNLTSTKAGGGDLPPLGAVSLFTKLFTGQIRSPKAGVQFIVRTLFPAAWLDQPDPADAQGRTRRTVKEEEYLKRYYMTRLQPFHGRVSQLGAAMGHRVDKKQLLTISNTIPKVIVLTGDDDNLINPSQSVWLHQHLPGSEYILFEGGGHAILAQDPVRYNEIVERVIIEAKDRSKDFPAL</sequence>
<dbReference type="OrthoDB" id="19657at2759"/>
<organism evidence="2 3">
    <name type="scientific">Mixia osmundae (strain CBS 9802 / IAM 14324 / JCM 22182 / KY 12970)</name>
    <dbReference type="NCBI Taxonomy" id="764103"/>
    <lineage>
        <taxon>Eukaryota</taxon>
        <taxon>Fungi</taxon>
        <taxon>Dikarya</taxon>
        <taxon>Basidiomycota</taxon>
        <taxon>Pucciniomycotina</taxon>
        <taxon>Mixiomycetes</taxon>
        <taxon>Mixiales</taxon>
        <taxon>Mixiaceae</taxon>
        <taxon>Mixia</taxon>
    </lineage>
</organism>
<proteinExistence type="predicted"/>
<dbReference type="InterPro" id="IPR000073">
    <property type="entry name" value="AB_hydrolase_1"/>
</dbReference>
<dbReference type="eggNOG" id="KOG4178">
    <property type="taxonomic scope" value="Eukaryota"/>
</dbReference>
<dbReference type="Pfam" id="PF00561">
    <property type="entry name" value="Abhydrolase_1"/>
    <property type="match status" value="1"/>
</dbReference>
<dbReference type="Gene3D" id="3.40.50.1820">
    <property type="entry name" value="alpha/beta hydrolase"/>
    <property type="match status" value="1"/>
</dbReference>
<dbReference type="OMA" id="MSLMEMI"/>
<dbReference type="EMBL" id="BABT02000220">
    <property type="protein sequence ID" value="GAA99358.1"/>
    <property type="molecule type" value="Genomic_DNA"/>
</dbReference>
<dbReference type="InParanoid" id="G7E9N9"/>
<dbReference type="AlphaFoldDB" id="G7E9N9"/>
<dbReference type="InterPro" id="IPR029058">
    <property type="entry name" value="AB_hydrolase_fold"/>
</dbReference>
<accession>G7E9N9</accession>
<keyword evidence="3" id="KW-1185">Reference proteome</keyword>
<dbReference type="PANTHER" id="PTHR43433:SF5">
    <property type="entry name" value="AB HYDROLASE-1 DOMAIN-CONTAINING PROTEIN"/>
    <property type="match status" value="1"/>
</dbReference>
<dbReference type="STRING" id="764103.G7E9N9"/>
<comment type="caution">
    <text evidence="2">The sequence shown here is derived from an EMBL/GenBank/DDBJ whole genome shotgun (WGS) entry which is preliminary data.</text>
</comment>
<evidence type="ECO:0000313" key="2">
    <source>
        <dbReference type="EMBL" id="GAA99358.1"/>
    </source>
</evidence>
<evidence type="ECO:0000313" key="3">
    <source>
        <dbReference type="Proteomes" id="UP000009131"/>
    </source>
</evidence>
<dbReference type="InterPro" id="IPR050471">
    <property type="entry name" value="AB_hydrolase"/>
</dbReference>
<dbReference type="RefSeq" id="XP_014568593.1">
    <property type="nucleotide sequence ID" value="XM_014713107.1"/>
</dbReference>
<reference evidence="2 3" key="1">
    <citation type="journal article" date="2011" name="J. Gen. Appl. Microbiol.">
        <title>Draft genome sequencing of the enigmatic basidiomycete Mixia osmundae.</title>
        <authorList>
            <person name="Nishida H."/>
            <person name="Nagatsuka Y."/>
            <person name="Sugiyama J."/>
        </authorList>
    </citation>
    <scope>NUCLEOTIDE SEQUENCE [LARGE SCALE GENOMIC DNA]</scope>
    <source>
        <strain evidence="3">CBS 9802 / IAM 14324 / JCM 22182 / KY 12970</strain>
    </source>
</reference>
<evidence type="ECO:0000259" key="1">
    <source>
        <dbReference type="Pfam" id="PF00561"/>
    </source>
</evidence>
<dbReference type="PANTHER" id="PTHR43433">
    <property type="entry name" value="HYDROLASE, ALPHA/BETA FOLD FAMILY PROTEIN"/>
    <property type="match status" value="1"/>
</dbReference>
<gene>
    <name evidence="2" type="primary">Mo06053</name>
    <name evidence="2" type="ORF">E5Q_06053</name>
</gene>
<dbReference type="Proteomes" id="UP000009131">
    <property type="component" value="Unassembled WGS sequence"/>
</dbReference>